<comment type="caution">
    <text evidence="2">The sequence shown here is derived from an EMBL/GenBank/DDBJ whole genome shotgun (WGS) entry which is preliminary data.</text>
</comment>
<feature type="compositionally biased region" description="Basic and acidic residues" evidence="1">
    <location>
        <begin position="103"/>
        <end position="115"/>
    </location>
</feature>
<gene>
    <name evidence="2" type="ORF">BpHYR1_012354</name>
</gene>
<feature type="region of interest" description="Disordered" evidence="1">
    <location>
        <begin position="103"/>
        <end position="122"/>
    </location>
</feature>
<dbReference type="Proteomes" id="UP000276133">
    <property type="component" value="Unassembled WGS sequence"/>
</dbReference>
<proteinExistence type="predicted"/>
<accession>A0A3M7Q511</accession>
<evidence type="ECO:0000313" key="2">
    <source>
        <dbReference type="EMBL" id="RNA06309.1"/>
    </source>
</evidence>
<reference evidence="2 3" key="1">
    <citation type="journal article" date="2018" name="Sci. Rep.">
        <title>Genomic signatures of local adaptation to the degree of environmental predictability in rotifers.</title>
        <authorList>
            <person name="Franch-Gras L."/>
            <person name="Hahn C."/>
            <person name="Garcia-Roger E.M."/>
            <person name="Carmona M.J."/>
            <person name="Serra M."/>
            <person name="Gomez A."/>
        </authorList>
    </citation>
    <scope>NUCLEOTIDE SEQUENCE [LARGE SCALE GENOMIC DNA]</scope>
    <source>
        <strain evidence="2">HYR1</strain>
    </source>
</reference>
<name>A0A3M7Q511_BRAPC</name>
<dbReference type="EMBL" id="REGN01007434">
    <property type="protein sequence ID" value="RNA06309.1"/>
    <property type="molecule type" value="Genomic_DNA"/>
</dbReference>
<dbReference type="AlphaFoldDB" id="A0A3M7Q511"/>
<keyword evidence="3" id="KW-1185">Reference proteome</keyword>
<protein>
    <submittedName>
        <fullName evidence="2">Uncharacterized protein</fullName>
    </submittedName>
</protein>
<sequence length="206" mass="22938">MLFAKQLFGRTWSALKNSWHCEILSSIWQPAFFSLSVKQLVVHAGTRAHRYGLKLLGLLGLREQPRIAADHISFEMDGVAPRLGLLQPFLHLLLGIDGRQPEHEQIHGRGERGQPDQDEQNGQVVGQKVVLLERNVVAKAYGGQCDETVVDGVKVGPALVVHEHVRGYYDDGHAEAALHADQLEHADLLVFEAQPLLEPAQRENDE</sequence>
<organism evidence="2 3">
    <name type="scientific">Brachionus plicatilis</name>
    <name type="common">Marine rotifer</name>
    <name type="synonym">Brachionus muelleri</name>
    <dbReference type="NCBI Taxonomy" id="10195"/>
    <lineage>
        <taxon>Eukaryota</taxon>
        <taxon>Metazoa</taxon>
        <taxon>Spiralia</taxon>
        <taxon>Gnathifera</taxon>
        <taxon>Rotifera</taxon>
        <taxon>Eurotatoria</taxon>
        <taxon>Monogononta</taxon>
        <taxon>Pseudotrocha</taxon>
        <taxon>Ploima</taxon>
        <taxon>Brachionidae</taxon>
        <taxon>Brachionus</taxon>
    </lineage>
</organism>
<evidence type="ECO:0000313" key="3">
    <source>
        <dbReference type="Proteomes" id="UP000276133"/>
    </source>
</evidence>
<evidence type="ECO:0000256" key="1">
    <source>
        <dbReference type="SAM" id="MobiDB-lite"/>
    </source>
</evidence>